<evidence type="ECO:0000256" key="1">
    <source>
        <dbReference type="SAM" id="MobiDB-lite"/>
    </source>
</evidence>
<proteinExistence type="predicted"/>
<sequence length="71" mass="7525">MRLIDIPTLSLPSSNLSRSLPRAAPGAEALVFLPFSRVCKGPRPNSSRLRRPGLASSALAEPDLSSVDPLT</sequence>
<gene>
    <name evidence="2" type="ORF">IEQ34_010557</name>
</gene>
<comment type="caution">
    <text evidence="2">The sequence shown here is derived from an EMBL/GenBank/DDBJ whole genome shotgun (WGS) entry which is preliminary data.</text>
</comment>
<protein>
    <submittedName>
        <fullName evidence="2">Uncharacterized protein</fullName>
    </submittedName>
</protein>
<reference evidence="2 3" key="1">
    <citation type="journal article" date="2021" name="Hortic Res">
        <title>Chromosome-scale assembly of the Dendrobium chrysotoxum genome enhances the understanding of orchid evolution.</title>
        <authorList>
            <person name="Zhang Y."/>
            <person name="Zhang G.Q."/>
            <person name="Zhang D."/>
            <person name="Liu X.D."/>
            <person name="Xu X.Y."/>
            <person name="Sun W.H."/>
            <person name="Yu X."/>
            <person name="Zhu X."/>
            <person name="Wang Z.W."/>
            <person name="Zhao X."/>
            <person name="Zhong W.Y."/>
            <person name="Chen H."/>
            <person name="Yin W.L."/>
            <person name="Huang T."/>
            <person name="Niu S.C."/>
            <person name="Liu Z.J."/>
        </authorList>
    </citation>
    <scope>NUCLEOTIDE SEQUENCE [LARGE SCALE GENOMIC DNA]</scope>
    <source>
        <strain evidence="2">Lindl</strain>
    </source>
</reference>
<keyword evidence="3" id="KW-1185">Reference proteome</keyword>
<evidence type="ECO:0000313" key="2">
    <source>
        <dbReference type="EMBL" id="KAH0459894.1"/>
    </source>
</evidence>
<dbReference type="AlphaFoldDB" id="A0AAV7GVT6"/>
<accession>A0AAV7GVT6</accession>
<organism evidence="2 3">
    <name type="scientific">Dendrobium chrysotoxum</name>
    <name type="common">Orchid</name>
    <dbReference type="NCBI Taxonomy" id="161865"/>
    <lineage>
        <taxon>Eukaryota</taxon>
        <taxon>Viridiplantae</taxon>
        <taxon>Streptophyta</taxon>
        <taxon>Embryophyta</taxon>
        <taxon>Tracheophyta</taxon>
        <taxon>Spermatophyta</taxon>
        <taxon>Magnoliopsida</taxon>
        <taxon>Liliopsida</taxon>
        <taxon>Asparagales</taxon>
        <taxon>Orchidaceae</taxon>
        <taxon>Epidendroideae</taxon>
        <taxon>Malaxideae</taxon>
        <taxon>Dendrobiinae</taxon>
        <taxon>Dendrobium</taxon>
    </lineage>
</organism>
<dbReference type="EMBL" id="JAGFBR010000010">
    <property type="protein sequence ID" value="KAH0459894.1"/>
    <property type="molecule type" value="Genomic_DNA"/>
</dbReference>
<name>A0AAV7GVT6_DENCH</name>
<dbReference type="Proteomes" id="UP000775213">
    <property type="component" value="Unassembled WGS sequence"/>
</dbReference>
<feature type="region of interest" description="Disordered" evidence="1">
    <location>
        <begin position="42"/>
        <end position="71"/>
    </location>
</feature>
<evidence type="ECO:0000313" key="3">
    <source>
        <dbReference type="Proteomes" id="UP000775213"/>
    </source>
</evidence>